<name>A0ACD5URV1_AVESA</name>
<protein>
    <submittedName>
        <fullName evidence="1">Uncharacterized protein</fullName>
    </submittedName>
</protein>
<reference evidence="1" key="2">
    <citation type="submission" date="2025-09" db="UniProtKB">
        <authorList>
            <consortium name="EnsemblPlants"/>
        </authorList>
    </citation>
    <scope>IDENTIFICATION</scope>
</reference>
<organism evidence="1 2">
    <name type="scientific">Avena sativa</name>
    <name type="common">Oat</name>
    <dbReference type="NCBI Taxonomy" id="4498"/>
    <lineage>
        <taxon>Eukaryota</taxon>
        <taxon>Viridiplantae</taxon>
        <taxon>Streptophyta</taxon>
        <taxon>Embryophyta</taxon>
        <taxon>Tracheophyta</taxon>
        <taxon>Spermatophyta</taxon>
        <taxon>Magnoliopsida</taxon>
        <taxon>Liliopsida</taxon>
        <taxon>Poales</taxon>
        <taxon>Poaceae</taxon>
        <taxon>BOP clade</taxon>
        <taxon>Pooideae</taxon>
        <taxon>Poodae</taxon>
        <taxon>Poeae</taxon>
        <taxon>Poeae Chloroplast Group 1 (Aveneae type)</taxon>
        <taxon>Aveninae</taxon>
        <taxon>Avena</taxon>
    </lineage>
</organism>
<dbReference type="Proteomes" id="UP001732700">
    <property type="component" value="Chromosome 2C"/>
</dbReference>
<evidence type="ECO:0000313" key="2">
    <source>
        <dbReference type="Proteomes" id="UP001732700"/>
    </source>
</evidence>
<reference evidence="1" key="1">
    <citation type="submission" date="2021-05" db="EMBL/GenBank/DDBJ databases">
        <authorList>
            <person name="Scholz U."/>
            <person name="Mascher M."/>
            <person name="Fiebig A."/>
        </authorList>
    </citation>
    <scope>NUCLEOTIDE SEQUENCE [LARGE SCALE GENOMIC DNA]</scope>
</reference>
<dbReference type="EnsemblPlants" id="AVESA.00010b.r2.2CG0302990.1">
    <property type="protein sequence ID" value="AVESA.00010b.r2.2CG0302990.1.CDS.1"/>
    <property type="gene ID" value="AVESA.00010b.r2.2CG0302990"/>
</dbReference>
<keyword evidence="2" id="KW-1185">Reference proteome</keyword>
<sequence>MPLSLALRRLSSCLRRPVSGQSGHLRQLLSTAASRPLWAMFDRVSLAFQSEQPLEMTATSEFAEPPGYSHLLMPAHYIVTAEDPHPCRYSGVEQILCGAGEEQILCGVLTSSSGDGLLVLAYADLRASPPIIAPLLGKQVPGPAQTQTTGEPVSGRVSDFTYLVCNPVSGQVFRVPDSGGLTDILGMPRMGILTQADRGRGPPDRFAVAQLLMGSSLVRFLSDTREWDLVKGVPSRRMWTTDQEVLAFGGRLWWVDVSCGAISADPFSDRARDTLRRASQGQRAA</sequence>
<evidence type="ECO:0000313" key="1">
    <source>
        <dbReference type="EnsemblPlants" id="AVESA.00010b.r2.2CG0302990.1.CDS.1"/>
    </source>
</evidence>
<accession>A0ACD5URV1</accession>
<proteinExistence type="predicted"/>